<keyword evidence="4 10" id="KW-0418">Kinase</keyword>
<dbReference type="GO" id="GO:0005737">
    <property type="term" value="C:cytoplasm"/>
    <property type="evidence" value="ECO:0007669"/>
    <property type="project" value="UniProtKB-SubCell"/>
</dbReference>
<evidence type="ECO:0000256" key="6">
    <source>
        <dbReference type="ARBA" id="ARBA00037368"/>
    </source>
</evidence>
<dbReference type="Proteomes" id="UP000526625">
    <property type="component" value="Unassembled WGS sequence"/>
</dbReference>
<sequence length="354" mass="39397">MSAIQKNSKTGVLGAELETASVPVSCDQAQQIARDHYGFSGRATWLWGEKDSNFRLMLEDDTAYLLKILNPAEDSLVTSMHSLALLHVEEVDPGIPTQRVILTRDGAADFRFVADDGTERGVRMVTFAPGVAQRTARQSPLQRRRVGAMLGRLQKALKSFSHEAASHRITWDLKHAAGMREVLPTFADVHQRTRLENAIDEFEEAIMPIMNTLDAQVIHNDFNMENILVDMTAPDTITGIIDFGDMVHAPRLFDVGVAAAYQIGDEPDPIAAMCDLIAGYRSECSLSDAEIPLIYKAAVMRLVMRLCIPRWRAQLLPEHAQRLTTQSASVWAQLARLDAIPRSVAIERLREANR</sequence>
<comment type="subcellular location">
    <subcellularLocation>
        <location evidence="1">Cytoplasm</location>
    </subcellularLocation>
</comment>
<dbReference type="Gene3D" id="3.90.1200.10">
    <property type="match status" value="1"/>
</dbReference>
<dbReference type="InterPro" id="IPR050249">
    <property type="entry name" value="Pseudomonas-type_ThrB"/>
</dbReference>
<evidence type="ECO:0000256" key="1">
    <source>
        <dbReference type="ARBA" id="ARBA00004496"/>
    </source>
</evidence>
<dbReference type="EC" id="2.7.1.81" evidence="7"/>
<feature type="domain" description="Aminoglycoside phosphotransferase" evidence="9">
    <location>
        <begin position="49"/>
        <end position="269"/>
    </location>
</feature>
<dbReference type="EMBL" id="JACHBF010000010">
    <property type="protein sequence ID" value="MBB6493288.1"/>
    <property type="molecule type" value="Genomic_DNA"/>
</dbReference>
<dbReference type="InterPro" id="IPR002575">
    <property type="entry name" value="Aminoglycoside_PTrfase"/>
</dbReference>
<dbReference type="PANTHER" id="PTHR21064:SF1">
    <property type="entry name" value="HYDROXYLYSINE KINASE"/>
    <property type="match status" value="1"/>
</dbReference>
<evidence type="ECO:0000256" key="5">
    <source>
        <dbReference type="ARBA" id="ARBA00036820"/>
    </source>
</evidence>
<gene>
    <name evidence="10" type="ORF">GGD45_003714</name>
    <name evidence="11" type="ORF">GXW80_10870</name>
</gene>
<evidence type="ECO:0000256" key="8">
    <source>
        <dbReference type="ARBA" id="ARBA00040505"/>
    </source>
</evidence>
<evidence type="ECO:0000313" key="10">
    <source>
        <dbReference type="EMBL" id="MBB6493288.1"/>
    </source>
</evidence>
<proteinExistence type="predicted"/>
<organism evidence="11 12">
    <name type="scientific">Rhizobium tropici</name>
    <dbReference type="NCBI Taxonomy" id="398"/>
    <lineage>
        <taxon>Bacteria</taxon>
        <taxon>Pseudomonadati</taxon>
        <taxon>Pseudomonadota</taxon>
        <taxon>Alphaproteobacteria</taxon>
        <taxon>Hyphomicrobiales</taxon>
        <taxon>Rhizobiaceae</taxon>
        <taxon>Rhizobium/Agrobacterium group</taxon>
        <taxon>Rhizobium</taxon>
    </lineage>
</organism>
<comment type="function">
    <text evidence="6">Catalyzes the GTP-dependent phosphorylation of 5-hydroxy-L-lysine.</text>
</comment>
<evidence type="ECO:0000313" key="11">
    <source>
        <dbReference type="EMBL" id="NEV11497.1"/>
    </source>
</evidence>
<evidence type="ECO:0000256" key="7">
    <source>
        <dbReference type="ARBA" id="ARBA00038873"/>
    </source>
</evidence>
<accession>A0A6P1C484</accession>
<evidence type="ECO:0000313" key="13">
    <source>
        <dbReference type="Proteomes" id="UP000526625"/>
    </source>
</evidence>
<dbReference type="Proteomes" id="UP000471190">
    <property type="component" value="Unassembled WGS sequence"/>
</dbReference>
<evidence type="ECO:0000313" key="12">
    <source>
        <dbReference type="Proteomes" id="UP000471190"/>
    </source>
</evidence>
<name>A0A6P1C484_RHITR</name>
<dbReference type="GO" id="GO:0047992">
    <property type="term" value="F:hydroxylysine kinase activity"/>
    <property type="evidence" value="ECO:0007669"/>
    <property type="project" value="UniProtKB-EC"/>
</dbReference>
<evidence type="ECO:0000256" key="2">
    <source>
        <dbReference type="ARBA" id="ARBA00022490"/>
    </source>
</evidence>
<comment type="caution">
    <text evidence="11">The sequence shown here is derived from an EMBL/GenBank/DDBJ whole genome shotgun (WGS) entry which is preliminary data.</text>
</comment>
<dbReference type="EMBL" id="JAADZA010000009">
    <property type="protein sequence ID" value="NEV11497.1"/>
    <property type="molecule type" value="Genomic_DNA"/>
</dbReference>
<keyword evidence="2" id="KW-0963">Cytoplasm</keyword>
<comment type="catalytic activity">
    <reaction evidence="5">
        <text>(5R)-5-hydroxy-L-lysine + GTP = (5R)-5-phosphooxy-L-lysine + GDP + H(+)</text>
        <dbReference type="Rhea" id="RHEA:19049"/>
        <dbReference type="ChEBI" id="CHEBI:15378"/>
        <dbReference type="ChEBI" id="CHEBI:37565"/>
        <dbReference type="ChEBI" id="CHEBI:57882"/>
        <dbReference type="ChEBI" id="CHEBI:58189"/>
        <dbReference type="ChEBI" id="CHEBI:58357"/>
        <dbReference type="EC" id="2.7.1.81"/>
    </reaction>
</comment>
<dbReference type="RefSeq" id="WP_041678231.1">
    <property type="nucleotide sequence ID" value="NZ_JAADZA010000009.1"/>
</dbReference>
<keyword evidence="3 11" id="KW-0808">Transferase</keyword>
<dbReference type="AlphaFoldDB" id="A0A6P1C484"/>
<dbReference type="Pfam" id="PF01636">
    <property type="entry name" value="APH"/>
    <property type="match status" value="1"/>
</dbReference>
<dbReference type="SUPFAM" id="SSF56112">
    <property type="entry name" value="Protein kinase-like (PK-like)"/>
    <property type="match status" value="1"/>
</dbReference>
<evidence type="ECO:0000259" key="9">
    <source>
        <dbReference type="Pfam" id="PF01636"/>
    </source>
</evidence>
<dbReference type="InterPro" id="IPR011009">
    <property type="entry name" value="Kinase-like_dom_sf"/>
</dbReference>
<evidence type="ECO:0000256" key="4">
    <source>
        <dbReference type="ARBA" id="ARBA00022777"/>
    </source>
</evidence>
<reference evidence="10 13" key="2">
    <citation type="submission" date="2020-08" db="EMBL/GenBank/DDBJ databases">
        <title>Genomic Encyclopedia of Type Strains, Phase IV (KMG-V): Genome sequencing to study the core and pangenomes of soil and plant-associated prokaryotes.</title>
        <authorList>
            <person name="Whitman W."/>
        </authorList>
    </citation>
    <scope>NUCLEOTIDE SEQUENCE [LARGE SCALE GENOMIC DNA]</scope>
    <source>
        <strain evidence="10 13">SEMIA 4059</strain>
    </source>
</reference>
<keyword evidence="13" id="KW-1185">Reference proteome</keyword>
<protein>
    <recommendedName>
        <fullName evidence="8">Hydroxylysine kinase</fullName>
        <ecNumber evidence="7">2.7.1.81</ecNumber>
    </recommendedName>
</protein>
<evidence type="ECO:0000256" key="3">
    <source>
        <dbReference type="ARBA" id="ARBA00022679"/>
    </source>
</evidence>
<dbReference type="PANTHER" id="PTHR21064">
    <property type="entry name" value="AMINOGLYCOSIDE PHOSPHOTRANSFERASE DOMAIN-CONTAINING PROTEIN-RELATED"/>
    <property type="match status" value="1"/>
</dbReference>
<reference evidence="11 12" key="1">
    <citation type="submission" date="2020-02" db="EMBL/GenBank/DDBJ databases">
        <title>Draft genome sequence of Rhizobium tropici.</title>
        <authorList>
            <person name="Khayi S."/>
            <person name="Jemo M."/>
        </authorList>
    </citation>
    <scope>NUCLEOTIDE SEQUENCE [LARGE SCALE GENOMIC DNA]</scope>
    <source>
        <strain evidence="11 12">A12</strain>
    </source>
</reference>